<comment type="caution">
    <text evidence="2">The sequence shown here is derived from an EMBL/GenBank/DDBJ whole genome shotgun (WGS) entry which is preliminary data.</text>
</comment>
<gene>
    <name evidence="2" type="ORF">C5U48_05245</name>
</gene>
<sequence length="78" mass="8112">MQLMPAASPPGETLMPMPGPIACAIGIGTSGCAGWVRFTWYRPMKIAATTTAVPIRHAAVFSVSQRPRSVTVATVAVA</sequence>
<keyword evidence="1" id="KW-0472">Membrane</keyword>
<keyword evidence="1" id="KW-1133">Transmembrane helix</keyword>
<evidence type="ECO:0000256" key="1">
    <source>
        <dbReference type="SAM" id="Phobius"/>
    </source>
</evidence>
<proteinExistence type="predicted"/>
<protein>
    <submittedName>
        <fullName evidence="2">Uncharacterized protein</fullName>
    </submittedName>
</protein>
<keyword evidence="1" id="KW-0812">Transmembrane</keyword>
<name>A0A9X7IQB9_9MYCO</name>
<dbReference type="EMBL" id="PUEV01000016">
    <property type="protein sequence ID" value="PQM53285.1"/>
    <property type="molecule type" value="Genomic_DNA"/>
</dbReference>
<feature type="transmembrane region" description="Helical" evidence="1">
    <location>
        <begin position="17"/>
        <end position="36"/>
    </location>
</feature>
<accession>A0A9X7IQB9</accession>
<evidence type="ECO:0000313" key="2">
    <source>
        <dbReference type="EMBL" id="PQM53285.1"/>
    </source>
</evidence>
<dbReference type="AlphaFoldDB" id="A0A9X7IQB9"/>
<evidence type="ECO:0000313" key="3">
    <source>
        <dbReference type="Proteomes" id="UP000237911"/>
    </source>
</evidence>
<organism evidence="2 3">
    <name type="scientific">Mycolicibacter virginiensis</name>
    <dbReference type="NCBI Taxonomy" id="1795032"/>
    <lineage>
        <taxon>Bacteria</taxon>
        <taxon>Bacillati</taxon>
        <taxon>Actinomycetota</taxon>
        <taxon>Actinomycetes</taxon>
        <taxon>Mycobacteriales</taxon>
        <taxon>Mycobacteriaceae</taxon>
        <taxon>Mycolicibacter</taxon>
    </lineage>
</organism>
<reference evidence="2 3" key="1">
    <citation type="submission" date="2018-02" db="EMBL/GenBank/DDBJ databases">
        <title>Draft genome sequence of Mycobacterium virginiense isolated from mud of a swine farm in Japan.</title>
        <authorList>
            <person name="Ohya K."/>
        </authorList>
    </citation>
    <scope>NUCLEOTIDE SEQUENCE [LARGE SCALE GENOMIC DNA]</scope>
    <source>
        <strain evidence="2 3">GF75</strain>
    </source>
</reference>
<dbReference type="Proteomes" id="UP000237911">
    <property type="component" value="Unassembled WGS sequence"/>
</dbReference>
<keyword evidence="3" id="KW-1185">Reference proteome</keyword>